<organism evidence="1 3">
    <name type="scientific">Aegilops tauschii subsp. strangulata</name>
    <name type="common">Goatgrass</name>
    <dbReference type="NCBI Taxonomy" id="200361"/>
    <lineage>
        <taxon>Eukaryota</taxon>
        <taxon>Viridiplantae</taxon>
        <taxon>Streptophyta</taxon>
        <taxon>Embryophyta</taxon>
        <taxon>Tracheophyta</taxon>
        <taxon>Spermatophyta</taxon>
        <taxon>Magnoliopsida</taxon>
        <taxon>Liliopsida</taxon>
        <taxon>Poales</taxon>
        <taxon>Poaceae</taxon>
        <taxon>BOP clade</taxon>
        <taxon>Pooideae</taxon>
        <taxon>Triticodae</taxon>
        <taxon>Triticeae</taxon>
        <taxon>Triticinae</taxon>
        <taxon>Aegilops</taxon>
    </lineage>
</organism>
<dbReference type="EnsemblPlants" id="AET0Gv20073500.1">
    <property type="protein sequence ID" value="AET0Gv20073500.1"/>
    <property type="gene ID" value="AET0Gv20073500"/>
</dbReference>
<dbReference type="AlphaFoldDB" id="A0A452XE17"/>
<dbReference type="EnsemblPlants" id="AET6Gv20384500.1">
    <property type="protein sequence ID" value="AET6Gv20384500.1"/>
    <property type="gene ID" value="AET6Gv20384500"/>
</dbReference>
<name>A0A452XE17_AEGTS</name>
<reference evidence="3" key="2">
    <citation type="journal article" date="2017" name="Nat. Plants">
        <title>The Aegilops tauschii genome reveals multiple impacts of transposons.</title>
        <authorList>
            <person name="Zhao G."/>
            <person name="Zou C."/>
            <person name="Li K."/>
            <person name="Wang K."/>
            <person name="Li T."/>
            <person name="Gao L."/>
            <person name="Zhang X."/>
            <person name="Wang H."/>
            <person name="Yang Z."/>
            <person name="Liu X."/>
            <person name="Jiang W."/>
            <person name="Mao L."/>
            <person name="Kong X."/>
            <person name="Jiao Y."/>
            <person name="Jia J."/>
        </authorList>
    </citation>
    <scope>NUCLEOTIDE SEQUENCE [LARGE SCALE GENOMIC DNA]</scope>
    <source>
        <strain evidence="3">cv. AL8/78</strain>
    </source>
</reference>
<dbReference type="Proteomes" id="UP000015105">
    <property type="component" value="Chromosome 6D"/>
</dbReference>
<dbReference type="Gramene" id="AET6Gv20384500.1">
    <property type="protein sequence ID" value="AET6Gv20384500.1"/>
    <property type="gene ID" value="AET6Gv20384500"/>
</dbReference>
<sequence>MAPPLPLAASTNSELNLKAIFRPGRFWDASNNQRMASALPCLDPISIGRSYSTYCLT</sequence>
<proteinExistence type="predicted"/>
<reference evidence="3" key="1">
    <citation type="journal article" date="2014" name="Science">
        <title>Ancient hybridizations among the ancestral genomes of bread wheat.</title>
        <authorList>
            <consortium name="International Wheat Genome Sequencing Consortium,"/>
            <person name="Marcussen T."/>
            <person name="Sandve S.R."/>
            <person name="Heier L."/>
            <person name="Spannagl M."/>
            <person name="Pfeifer M."/>
            <person name="Jakobsen K.S."/>
            <person name="Wulff B.B."/>
            <person name="Steuernagel B."/>
            <person name="Mayer K.F."/>
            <person name="Olsen O.A."/>
        </authorList>
    </citation>
    <scope>NUCLEOTIDE SEQUENCE [LARGE SCALE GENOMIC DNA]</scope>
    <source>
        <strain evidence="3">cv. AL8/78</strain>
    </source>
</reference>
<reference evidence="2" key="3">
    <citation type="journal article" date="2017" name="Nature">
        <title>Genome sequence of the progenitor of the wheat D genome Aegilops tauschii.</title>
        <authorList>
            <person name="Luo M.C."/>
            <person name="Gu Y.Q."/>
            <person name="Puiu D."/>
            <person name="Wang H."/>
            <person name="Twardziok S.O."/>
            <person name="Deal K.R."/>
            <person name="Huo N."/>
            <person name="Zhu T."/>
            <person name="Wang L."/>
            <person name="Wang Y."/>
            <person name="McGuire P.E."/>
            <person name="Liu S."/>
            <person name="Long H."/>
            <person name="Ramasamy R.K."/>
            <person name="Rodriguez J.C."/>
            <person name="Van S.L."/>
            <person name="Yuan L."/>
            <person name="Wang Z."/>
            <person name="Xia Z."/>
            <person name="Xiao L."/>
            <person name="Anderson O.D."/>
            <person name="Ouyang S."/>
            <person name="Liang Y."/>
            <person name="Zimin A.V."/>
            <person name="Pertea G."/>
            <person name="Qi P."/>
            <person name="Bennetzen J.L."/>
            <person name="Dai X."/>
            <person name="Dawson M.W."/>
            <person name="Muller H.G."/>
            <person name="Kugler K."/>
            <person name="Rivarola-Duarte L."/>
            <person name="Spannagl M."/>
            <person name="Mayer K.F.X."/>
            <person name="Lu F.H."/>
            <person name="Bevan M.W."/>
            <person name="Leroy P."/>
            <person name="Li P."/>
            <person name="You F.M."/>
            <person name="Sun Q."/>
            <person name="Liu Z."/>
            <person name="Lyons E."/>
            <person name="Wicker T."/>
            <person name="Salzberg S.L."/>
            <person name="Devos K.M."/>
            <person name="Dvorak J."/>
        </authorList>
    </citation>
    <scope>NUCLEOTIDE SEQUENCE [LARGE SCALE GENOMIC DNA]</scope>
    <source>
        <strain evidence="2">cv. AL8/78</strain>
    </source>
</reference>
<accession>A0A452XE17</accession>
<reference evidence="2" key="5">
    <citation type="journal article" date="2021" name="G3 (Bethesda)">
        <title>Aegilops tauschii genome assembly Aet v5.0 features greater sequence contiguity and improved annotation.</title>
        <authorList>
            <person name="Wang L."/>
            <person name="Zhu T."/>
            <person name="Rodriguez J.C."/>
            <person name="Deal K.R."/>
            <person name="Dubcovsky J."/>
            <person name="McGuire P.E."/>
            <person name="Lux T."/>
            <person name="Spannagl M."/>
            <person name="Mayer K.F.X."/>
            <person name="Baldrich P."/>
            <person name="Meyers B.C."/>
            <person name="Huo N."/>
            <person name="Gu Y.Q."/>
            <person name="Zhou H."/>
            <person name="Devos K.M."/>
            <person name="Bennetzen J.L."/>
            <person name="Unver T."/>
            <person name="Budak H."/>
            <person name="Gulick P.J."/>
            <person name="Galiba G."/>
            <person name="Kalapos B."/>
            <person name="Nelson D.R."/>
            <person name="Li P."/>
            <person name="You F.M."/>
            <person name="Luo M.C."/>
            <person name="Dvorak J."/>
        </authorList>
    </citation>
    <scope>NUCLEOTIDE SEQUENCE [LARGE SCALE GENOMIC DNA]</scope>
    <source>
        <strain evidence="2">cv. AL8/78</strain>
    </source>
</reference>
<evidence type="ECO:0000313" key="2">
    <source>
        <dbReference type="EnsemblPlants" id="AET6Gv20384500.1"/>
    </source>
</evidence>
<evidence type="ECO:0000313" key="1">
    <source>
        <dbReference type="EnsemblPlants" id="AET0Gv20073500.1"/>
    </source>
</evidence>
<dbReference type="Gramene" id="AET0Gv20073500.1">
    <property type="protein sequence ID" value="AET0Gv20073500.1"/>
    <property type="gene ID" value="AET0Gv20073500"/>
</dbReference>
<protein>
    <submittedName>
        <fullName evidence="1">Uncharacterized protein</fullName>
    </submittedName>
</protein>
<evidence type="ECO:0000313" key="3">
    <source>
        <dbReference type="Proteomes" id="UP000015105"/>
    </source>
</evidence>
<keyword evidence="3" id="KW-1185">Reference proteome</keyword>
<reference evidence="1" key="4">
    <citation type="submission" date="2019-03" db="UniProtKB">
        <authorList>
            <consortium name="EnsemblPlants"/>
        </authorList>
    </citation>
    <scope>IDENTIFICATION</scope>
</reference>